<evidence type="ECO:0000313" key="3">
    <source>
        <dbReference type="EMBL" id="KAF8875976.1"/>
    </source>
</evidence>
<evidence type="ECO:0000313" key="5">
    <source>
        <dbReference type="Proteomes" id="UP000724874"/>
    </source>
</evidence>
<evidence type="ECO:0000313" key="2">
    <source>
        <dbReference type="EMBL" id="KAF8871567.1"/>
    </source>
</evidence>
<gene>
    <name evidence="4" type="ORF">CPB84DRAFT_1851006</name>
    <name evidence="3" type="ORF">CPB84DRAFT_1853130</name>
    <name evidence="2" type="ORF">CPB84DRAFT_1854897</name>
</gene>
<keyword evidence="5" id="KW-1185">Reference proteome</keyword>
<accession>A0A9P5NA99</accession>
<dbReference type="AlphaFoldDB" id="A0A9P5NA99"/>
<dbReference type="OrthoDB" id="2686745at2759"/>
<comment type="caution">
    <text evidence="2">The sequence shown here is derived from an EMBL/GenBank/DDBJ whole genome shotgun (WGS) entry which is preliminary data.</text>
</comment>
<protein>
    <submittedName>
        <fullName evidence="2">Uncharacterized protein</fullName>
    </submittedName>
</protein>
<proteinExistence type="predicted"/>
<sequence length="165" mass="18455">MPLPIITQCINFTGMWTLDSDQDTQDVSLSHNAGGQGRQTKELLIPTPHDDEMDLNQVTLSFHSSGESEISKEEDNDDVPEDPKKILKPQGEPRCPHSGGHTLTKMTSIFKAFVKDQADKSLNTAKSYKKQLTADIIAICKLTAKHFPILEKYKNNWPVHDTVPN</sequence>
<evidence type="ECO:0000256" key="1">
    <source>
        <dbReference type="SAM" id="MobiDB-lite"/>
    </source>
</evidence>
<feature type="region of interest" description="Disordered" evidence="1">
    <location>
        <begin position="63"/>
        <end position="101"/>
    </location>
</feature>
<organism evidence="2 5">
    <name type="scientific">Gymnopilus junonius</name>
    <name type="common">Spectacular rustgill mushroom</name>
    <name type="synonym">Gymnopilus spectabilis subsp. junonius</name>
    <dbReference type="NCBI Taxonomy" id="109634"/>
    <lineage>
        <taxon>Eukaryota</taxon>
        <taxon>Fungi</taxon>
        <taxon>Dikarya</taxon>
        <taxon>Basidiomycota</taxon>
        <taxon>Agaricomycotina</taxon>
        <taxon>Agaricomycetes</taxon>
        <taxon>Agaricomycetidae</taxon>
        <taxon>Agaricales</taxon>
        <taxon>Agaricineae</taxon>
        <taxon>Hymenogastraceae</taxon>
        <taxon>Gymnopilus</taxon>
    </lineage>
</organism>
<dbReference type="EMBL" id="JADNYJ010000299">
    <property type="protein sequence ID" value="KAF8871567.1"/>
    <property type="molecule type" value="Genomic_DNA"/>
</dbReference>
<evidence type="ECO:0000313" key="4">
    <source>
        <dbReference type="EMBL" id="KAF8883361.1"/>
    </source>
</evidence>
<dbReference type="Proteomes" id="UP000724874">
    <property type="component" value="Unassembled WGS sequence"/>
</dbReference>
<reference evidence="2" key="1">
    <citation type="submission" date="2020-11" db="EMBL/GenBank/DDBJ databases">
        <authorList>
            <consortium name="DOE Joint Genome Institute"/>
            <person name="Ahrendt S."/>
            <person name="Riley R."/>
            <person name="Andreopoulos W."/>
            <person name="LaButti K."/>
            <person name="Pangilinan J."/>
            <person name="Ruiz-duenas F.J."/>
            <person name="Barrasa J.M."/>
            <person name="Sanchez-Garcia M."/>
            <person name="Camarero S."/>
            <person name="Miyauchi S."/>
            <person name="Serrano A."/>
            <person name="Linde D."/>
            <person name="Babiker R."/>
            <person name="Drula E."/>
            <person name="Ayuso-Fernandez I."/>
            <person name="Pacheco R."/>
            <person name="Padilla G."/>
            <person name="Ferreira P."/>
            <person name="Barriuso J."/>
            <person name="Kellner H."/>
            <person name="Castanera R."/>
            <person name="Alfaro M."/>
            <person name="Ramirez L."/>
            <person name="Pisabarro A.G."/>
            <person name="Kuo A."/>
            <person name="Tritt A."/>
            <person name="Lipzen A."/>
            <person name="He G."/>
            <person name="Yan M."/>
            <person name="Ng V."/>
            <person name="Cullen D."/>
            <person name="Martin F."/>
            <person name="Rosso M.-N."/>
            <person name="Henrissat B."/>
            <person name="Hibbett D."/>
            <person name="Martinez A.T."/>
            <person name="Grigoriev I.V."/>
        </authorList>
    </citation>
    <scope>NUCLEOTIDE SEQUENCE</scope>
    <source>
        <strain evidence="2">AH 44721</strain>
    </source>
</reference>
<dbReference type="EMBL" id="JADNYJ010000116">
    <property type="protein sequence ID" value="KAF8883361.1"/>
    <property type="molecule type" value="Genomic_DNA"/>
</dbReference>
<name>A0A9P5NA99_GYMJU</name>
<dbReference type="EMBL" id="JADNYJ010000189">
    <property type="protein sequence ID" value="KAF8875976.1"/>
    <property type="molecule type" value="Genomic_DNA"/>
</dbReference>